<dbReference type="GO" id="GO:0005524">
    <property type="term" value="F:ATP binding"/>
    <property type="evidence" value="ECO:0007669"/>
    <property type="project" value="UniProtKB-KW"/>
</dbReference>
<feature type="domain" description="Glutamyl/glutaminyl-tRNA synthetase class Ib catalytic" evidence="9">
    <location>
        <begin position="62"/>
        <end position="208"/>
    </location>
</feature>
<evidence type="ECO:0000256" key="6">
    <source>
        <dbReference type="ARBA" id="ARBA00023146"/>
    </source>
</evidence>
<dbReference type="eggNOG" id="COG0008">
    <property type="taxonomic scope" value="Bacteria"/>
</dbReference>
<comment type="caution">
    <text evidence="10">The sequence shown here is derived from an EMBL/GenBank/DDBJ whole genome shotgun (WGS) entry which is preliminary data.</text>
</comment>
<keyword evidence="3 7" id="KW-0547">Nucleotide-binding</keyword>
<dbReference type="InterPro" id="IPR020058">
    <property type="entry name" value="Glu/Gln-tRNA-synth_Ib_cat-dom"/>
</dbReference>
<dbReference type="GO" id="GO:0006424">
    <property type="term" value="P:glutamyl-tRNA aminoacylation"/>
    <property type="evidence" value="ECO:0007669"/>
    <property type="project" value="InterPro"/>
</dbReference>
<feature type="domain" description="Glutamyl/glutaminyl-tRNA synthetase class Ib catalytic" evidence="9">
    <location>
        <begin position="273"/>
        <end position="367"/>
    </location>
</feature>
<feature type="binding site" evidence="7">
    <location>
        <position position="180"/>
    </location>
    <ligand>
        <name>Zn(2+)</name>
        <dbReference type="ChEBI" id="CHEBI:29105"/>
    </ligand>
</feature>
<feature type="binding site" evidence="7">
    <location>
        <begin position="66"/>
        <end position="70"/>
    </location>
    <ligand>
        <name>L-glutamate</name>
        <dbReference type="ChEBI" id="CHEBI:29985"/>
    </ligand>
</feature>
<reference evidence="10 11" key="1">
    <citation type="submission" date="2008-10" db="EMBL/GenBank/DDBJ databases">
        <title>Draft genome sequence of Collinsella stercoris (DSM 13279).</title>
        <authorList>
            <person name="Sudarsanam P."/>
            <person name="Ley R."/>
            <person name="Guruge J."/>
            <person name="Turnbaugh P.J."/>
            <person name="Mahowald M."/>
            <person name="Liep D."/>
            <person name="Gordon J."/>
        </authorList>
    </citation>
    <scope>NUCLEOTIDE SEQUENCE [LARGE SCALE GENOMIC DNA]</scope>
    <source>
        <strain evidence="10 11">DSM 13279</strain>
    </source>
</reference>
<name>B6GAI7_9ACTN</name>
<feature type="binding site" evidence="7">
    <location>
        <position position="160"/>
    </location>
    <ligand>
        <name>Zn(2+)</name>
        <dbReference type="ChEBI" id="CHEBI:29105"/>
    </ligand>
</feature>
<dbReference type="PANTHER" id="PTHR43311">
    <property type="entry name" value="GLUTAMATE--TRNA LIGASE"/>
    <property type="match status" value="1"/>
</dbReference>
<keyword evidence="1 7" id="KW-0436">Ligase</keyword>
<dbReference type="InterPro" id="IPR049940">
    <property type="entry name" value="GluQ/Sye"/>
</dbReference>
<feature type="short sequence motif" description="'KMSKS' region" evidence="7">
    <location>
        <begin position="360"/>
        <end position="364"/>
    </location>
</feature>
<keyword evidence="11" id="KW-1185">Reference proteome</keyword>
<dbReference type="GO" id="GO:0004818">
    <property type="term" value="F:glutamate-tRNA ligase activity"/>
    <property type="evidence" value="ECO:0007669"/>
    <property type="project" value="TreeGrafter"/>
</dbReference>
<evidence type="ECO:0000313" key="10">
    <source>
        <dbReference type="EMBL" id="EEA90699.1"/>
    </source>
</evidence>
<evidence type="ECO:0000313" key="11">
    <source>
        <dbReference type="Proteomes" id="UP000003560"/>
    </source>
</evidence>
<keyword evidence="4 7" id="KW-0862">Zinc</keyword>
<keyword evidence="5 7" id="KW-0067">ATP-binding</keyword>
<proteinExistence type="inferred from homology"/>
<comment type="function">
    <text evidence="7">Catalyzes the tRNA-independent activation of glutamate in presence of ATP and the subsequent transfer of glutamate onto a tRNA(Asp). Glutamate is transferred on the 2-amino-5-(4,5-dihydroxy-2-cyclopenten-1-yl) moiety of the queuosine in the wobble position of the QUC anticodon.</text>
</comment>
<dbReference type="EC" id="6.1.1.-" evidence="7"/>
<dbReference type="GO" id="GO:0006400">
    <property type="term" value="P:tRNA modification"/>
    <property type="evidence" value="ECO:0007669"/>
    <property type="project" value="InterPro"/>
</dbReference>
<evidence type="ECO:0000256" key="3">
    <source>
        <dbReference type="ARBA" id="ARBA00022741"/>
    </source>
</evidence>
<evidence type="ECO:0000259" key="9">
    <source>
        <dbReference type="Pfam" id="PF00749"/>
    </source>
</evidence>
<evidence type="ECO:0000256" key="2">
    <source>
        <dbReference type="ARBA" id="ARBA00022723"/>
    </source>
</evidence>
<dbReference type="GO" id="GO:0005829">
    <property type="term" value="C:cytosol"/>
    <property type="evidence" value="ECO:0007669"/>
    <property type="project" value="TreeGrafter"/>
</dbReference>
<dbReference type="PANTHER" id="PTHR43311:SF1">
    <property type="entry name" value="GLUTAMYL-Q TRNA(ASP) SYNTHETASE"/>
    <property type="match status" value="1"/>
</dbReference>
<reference evidence="10 11" key="2">
    <citation type="submission" date="2008-10" db="EMBL/GenBank/DDBJ databases">
        <authorList>
            <person name="Fulton L."/>
            <person name="Clifton S."/>
            <person name="Fulton B."/>
            <person name="Xu J."/>
            <person name="Minx P."/>
            <person name="Pepin K.H."/>
            <person name="Johnson M."/>
            <person name="Thiruvilangam P."/>
            <person name="Bhonagiri V."/>
            <person name="Nash W.E."/>
            <person name="Mardis E.R."/>
            <person name="Wilson R.K."/>
        </authorList>
    </citation>
    <scope>NUCLEOTIDE SEQUENCE [LARGE SCALE GENOMIC DNA]</scope>
    <source>
        <strain evidence="10 11">DSM 13279</strain>
    </source>
</reference>
<dbReference type="PROSITE" id="PS00178">
    <property type="entry name" value="AA_TRNA_LIGASE_I"/>
    <property type="match status" value="1"/>
</dbReference>
<dbReference type="Proteomes" id="UP000003560">
    <property type="component" value="Unassembled WGS sequence"/>
</dbReference>
<dbReference type="InterPro" id="IPR022380">
    <property type="entry name" value="Glu-Q_tRNA(Asp)_Synthase"/>
</dbReference>
<gene>
    <name evidence="7 10" type="primary">gluQ</name>
    <name evidence="10" type="ORF">COLSTE_01086</name>
</gene>
<feature type="binding site" evidence="7">
    <location>
        <position position="102"/>
    </location>
    <ligand>
        <name>L-glutamate</name>
        <dbReference type="ChEBI" id="CHEBI:29985"/>
    </ligand>
</feature>
<keyword evidence="6 7" id="KW-0030">Aminoacyl-tRNA synthetase</keyword>
<dbReference type="InterPro" id="IPR014729">
    <property type="entry name" value="Rossmann-like_a/b/a_fold"/>
</dbReference>
<organism evidence="10 11">
    <name type="scientific">Collinsella stercoris DSM 13279</name>
    <dbReference type="NCBI Taxonomy" id="445975"/>
    <lineage>
        <taxon>Bacteria</taxon>
        <taxon>Bacillati</taxon>
        <taxon>Actinomycetota</taxon>
        <taxon>Coriobacteriia</taxon>
        <taxon>Coriobacteriales</taxon>
        <taxon>Coriobacteriaceae</taxon>
        <taxon>Collinsella</taxon>
    </lineage>
</organism>
<keyword evidence="2 7" id="KW-0479">Metal-binding</keyword>
<dbReference type="PRINTS" id="PR00987">
    <property type="entry name" value="TRNASYNTHGLU"/>
</dbReference>
<dbReference type="Gene3D" id="3.90.800.10">
    <property type="entry name" value="Glutamyl-tRNA Synthetase, Domain 3"/>
    <property type="match status" value="1"/>
</dbReference>
<dbReference type="GO" id="GO:0008270">
    <property type="term" value="F:zinc ion binding"/>
    <property type="evidence" value="ECO:0007669"/>
    <property type="project" value="UniProtKB-UniRule"/>
</dbReference>
<dbReference type="AlphaFoldDB" id="B6GAI7"/>
<feature type="short sequence motif" description="'HIGH' region" evidence="7">
    <location>
        <begin position="69"/>
        <end position="79"/>
    </location>
</feature>
<evidence type="ECO:0000256" key="5">
    <source>
        <dbReference type="ARBA" id="ARBA00022840"/>
    </source>
</evidence>
<accession>B6GAI7</accession>
<protein>
    <recommendedName>
        <fullName evidence="7">Glutamyl-Q tRNA(Asp) synthetase</fullName>
        <shortName evidence="7">Glu-Q-RSs</shortName>
        <ecNumber evidence="7">6.1.1.-</ecNumber>
    </recommendedName>
</protein>
<feature type="binding site" evidence="7">
    <location>
        <position position="304"/>
    </location>
    <ligand>
        <name>L-glutamate</name>
        <dbReference type="ChEBI" id="CHEBI:29985"/>
    </ligand>
</feature>
<dbReference type="Gene3D" id="3.40.50.620">
    <property type="entry name" value="HUPs"/>
    <property type="match status" value="2"/>
</dbReference>
<dbReference type="NCBIfam" id="TIGR03838">
    <property type="entry name" value="queuosine_YadB"/>
    <property type="match status" value="1"/>
</dbReference>
<dbReference type="STRING" id="445975.COLSTE_01086"/>
<evidence type="ECO:0000256" key="8">
    <source>
        <dbReference type="RuleBase" id="RU363037"/>
    </source>
</evidence>
<keyword evidence="8" id="KW-0648">Protein biosynthesis</keyword>
<dbReference type="HOGENOM" id="CLU_015768_0_0_11"/>
<feature type="binding site" evidence="7">
    <location>
        <position position="363"/>
    </location>
    <ligand>
        <name>ATP</name>
        <dbReference type="ChEBI" id="CHEBI:30616"/>
    </ligand>
</feature>
<dbReference type="EMBL" id="ABXJ01000061">
    <property type="protein sequence ID" value="EEA90699.1"/>
    <property type="molecule type" value="Genomic_DNA"/>
</dbReference>
<dbReference type="InterPro" id="IPR001412">
    <property type="entry name" value="aa-tRNA-synth_I_CS"/>
</dbReference>
<evidence type="ECO:0000256" key="4">
    <source>
        <dbReference type="ARBA" id="ARBA00022833"/>
    </source>
</evidence>
<comment type="similarity">
    <text evidence="7">Belongs to the class-I aminoacyl-tRNA synthetase family. GluQ subfamily.</text>
</comment>
<evidence type="ECO:0000256" key="7">
    <source>
        <dbReference type="HAMAP-Rule" id="MF_01428"/>
    </source>
</evidence>
<dbReference type="OrthoDB" id="9807503at2"/>
<feature type="binding site" evidence="7">
    <location>
        <position position="184"/>
    </location>
    <ligand>
        <name>Zn(2+)</name>
        <dbReference type="ChEBI" id="CHEBI:29105"/>
    </ligand>
</feature>
<feature type="binding site" evidence="7">
    <location>
        <position position="322"/>
    </location>
    <ligand>
        <name>L-glutamate</name>
        <dbReference type="ChEBI" id="CHEBI:29985"/>
    </ligand>
</feature>
<comment type="cofactor">
    <cofactor evidence="7">
        <name>Zn(2+)</name>
        <dbReference type="ChEBI" id="CHEBI:29105"/>
    </cofactor>
    <text evidence="7">Binds 1 zinc ion per subunit.</text>
</comment>
<dbReference type="SUPFAM" id="SSF52374">
    <property type="entry name" value="Nucleotidylyl transferase"/>
    <property type="match status" value="1"/>
</dbReference>
<dbReference type="Pfam" id="PF00749">
    <property type="entry name" value="tRNA-synt_1c"/>
    <property type="match status" value="2"/>
</dbReference>
<dbReference type="InterPro" id="IPR000924">
    <property type="entry name" value="Glu/Gln-tRNA-synth"/>
</dbReference>
<dbReference type="HAMAP" id="MF_01428">
    <property type="entry name" value="Glu_Q_tRNA_synth"/>
    <property type="match status" value="1"/>
</dbReference>
<feature type="binding site" evidence="7">
    <location>
        <position position="158"/>
    </location>
    <ligand>
        <name>Zn(2+)</name>
        <dbReference type="ChEBI" id="CHEBI:29105"/>
    </ligand>
</feature>
<sequence length="429" mass="45799">MGIGTVRAADPTDESAGCVDAVGPGYVDAADSVGAVNVTDATDTVVSSSAASAPSLHSNVAQVVGRFAPSPTGRMHLGNILASLLAWLSVRSQGGKLVLRIEDLDDRARSGPWDALLMDDLRWLGLDWDEGPYYQTDRIDLYADAVRRLDDMGLVYPCFCTRAELHAASAPHASDGTPVYAGTCRGLTAAEVVARSKARPPALRLKVPPVQGIASSRGPFESFASESKHSKTELTDFGNSMPRELTFGDCSERGTRGAAASRGAAGGDAGVMHFEDRTYGPQREVLAEECGDFLVRRSDGVYAYQLAVVVDDADMGVNEVVRGCDLLGSTARQMYLQDLLGYAHPSYAHVPLLVAPDGRRLSKRDRDCDMGVLREHFGTPGALLGRLAYVAGLVSSPEPRTADQLADGFSWSAVCEHRDNIAVEECFFA</sequence>
<evidence type="ECO:0000256" key="1">
    <source>
        <dbReference type="ARBA" id="ARBA00022598"/>
    </source>
</evidence>